<accession>A0A7W6RR13</accession>
<dbReference type="RefSeq" id="WP_183927691.1">
    <property type="nucleotide sequence ID" value="NZ_JACIGM010000011.1"/>
</dbReference>
<reference evidence="1 2" key="1">
    <citation type="submission" date="2020-08" db="EMBL/GenBank/DDBJ databases">
        <title>Genomic Encyclopedia of Type Strains, Phase IV (KMG-V): Genome sequencing to study the core and pangenomes of soil and plant-associated prokaryotes.</title>
        <authorList>
            <person name="Whitman W."/>
        </authorList>
    </citation>
    <scope>NUCLEOTIDE SEQUENCE [LARGE SCALE GENOMIC DNA]</scope>
    <source>
        <strain evidence="1 2">SEMIA 402</strain>
    </source>
</reference>
<dbReference type="Proteomes" id="UP000533641">
    <property type="component" value="Unassembled WGS sequence"/>
</dbReference>
<gene>
    <name evidence="1" type="ORF">GGE12_004858</name>
</gene>
<dbReference type="EMBL" id="JACIGM010000011">
    <property type="protein sequence ID" value="MBB4277060.1"/>
    <property type="molecule type" value="Genomic_DNA"/>
</dbReference>
<proteinExistence type="predicted"/>
<name>A0A7W6RR13_9HYPH</name>
<comment type="caution">
    <text evidence="1">The sequence shown here is derived from an EMBL/GenBank/DDBJ whole genome shotgun (WGS) entry which is preliminary data.</text>
</comment>
<protein>
    <recommendedName>
        <fullName evidence="3">DUF551 domain-containing protein</fullName>
    </recommendedName>
</protein>
<dbReference type="AlphaFoldDB" id="A0A7W6RR13"/>
<evidence type="ECO:0000313" key="1">
    <source>
        <dbReference type="EMBL" id="MBB4277060.1"/>
    </source>
</evidence>
<sequence length="223" mass="25321">MSEDRVRALAQQLWDAVYKIADPSTIDEVPIEKQVDTLQLIACEALSSYPSPVPQVMGIEWPVGEAEVVMYDPRADLMPRREPHKIIDASLWFMGKAEIGERLYTKEQVEEVVRNAVAAEHERCNKIVRAAWGENISLEKMEAATTWHDIETVPTDERLILIGSYNGRDQWCSEVWSTRYLRDQFAKSADGFFMNAPHLEWLPTHWAELPAPPALATASEVEG</sequence>
<organism evidence="1 2">
    <name type="scientific">Rhizobium mongolense</name>
    <dbReference type="NCBI Taxonomy" id="57676"/>
    <lineage>
        <taxon>Bacteria</taxon>
        <taxon>Pseudomonadati</taxon>
        <taxon>Pseudomonadota</taxon>
        <taxon>Alphaproteobacteria</taxon>
        <taxon>Hyphomicrobiales</taxon>
        <taxon>Rhizobiaceae</taxon>
        <taxon>Rhizobium/Agrobacterium group</taxon>
        <taxon>Rhizobium</taxon>
    </lineage>
</organism>
<evidence type="ECO:0008006" key="3">
    <source>
        <dbReference type="Google" id="ProtNLM"/>
    </source>
</evidence>
<evidence type="ECO:0000313" key="2">
    <source>
        <dbReference type="Proteomes" id="UP000533641"/>
    </source>
</evidence>